<keyword evidence="1" id="KW-1133">Transmembrane helix</keyword>
<proteinExistence type="predicted"/>
<accession>A0A127A2P4</accession>
<dbReference type="KEGG" id="satk:SA2016_3055"/>
<name>A0A127A2P4_9MICC</name>
<protein>
    <submittedName>
        <fullName evidence="2">Uncharacterized protein</fullName>
    </submittedName>
</protein>
<dbReference type="AlphaFoldDB" id="A0A127A2P4"/>
<dbReference type="Proteomes" id="UP000070134">
    <property type="component" value="Chromosome"/>
</dbReference>
<dbReference type="RefSeq" id="WP_066499628.1">
    <property type="nucleotide sequence ID" value="NZ_BJMO01000008.1"/>
</dbReference>
<keyword evidence="3" id="KW-1185">Reference proteome</keyword>
<dbReference type="STRING" id="37927.SA2016_3055"/>
<keyword evidence="1" id="KW-0812">Transmembrane</keyword>
<evidence type="ECO:0000313" key="2">
    <source>
        <dbReference type="EMBL" id="AMM33720.1"/>
    </source>
</evidence>
<dbReference type="EMBL" id="CP014518">
    <property type="protein sequence ID" value="AMM33720.1"/>
    <property type="molecule type" value="Genomic_DNA"/>
</dbReference>
<keyword evidence="1" id="KW-0472">Membrane</keyword>
<reference evidence="2 3" key="1">
    <citation type="submission" date="2016-02" db="EMBL/GenBank/DDBJ databases">
        <title>Complete genome of Sinomonas atrocyanea KCTC 3377.</title>
        <authorList>
            <person name="Kim K.M."/>
        </authorList>
    </citation>
    <scope>NUCLEOTIDE SEQUENCE [LARGE SCALE GENOMIC DNA]</scope>
    <source>
        <strain evidence="2 3">KCTC 3377</strain>
    </source>
</reference>
<gene>
    <name evidence="2" type="ORF">SA2016_3055</name>
</gene>
<feature type="transmembrane region" description="Helical" evidence="1">
    <location>
        <begin position="50"/>
        <end position="72"/>
    </location>
</feature>
<feature type="transmembrane region" description="Helical" evidence="1">
    <location>
        <begin position="21"/>
        <end position="44"/>
    </location>
</feature>
<evidence type="ECO:0000313" key="3">
    <source>
        <dbReference type="Proteomes" id="UP000070134"/>
    </source>
</evidence>
<organism evidence="2 3">
    <name type="scientific">Sinomonas atrocyanea</name>
    <dbReference type="NCBI Taxonomy" id="37927"/>
    <lineage>
        <taxon>Bacteria</taxon>
        <taxon>Bacillati</taxon>
        <taxon>Actinomycetota</taxon>
        <taxon>Actinomycetes</taxon>
        <taxon>Micrococcales</taxon>
        <taxon>Micrococcaceae</taxon>
        <taxon>Sinomonas</taxon>
    </lineage>
</organism>
<sequence>MSTDFGAQGAREGAPERGPSVSTIVWGAVVVAAAALLVASRLGWFTVDPGVVTVALLLVAGVGLVIGGVVAASRNRRGSGGHTPS</sequence>
<evidence type="ECO:0000256" key="1">
    <source>
        <dbReference type="SAM" id="Phobius"/>
    </source>
</evidence>